<dbReference type="HOGENOM" id="CLU_015676_1_0_11"/>
<dbReference type="eggNOG" id="COG2072">
    <property type="taxonomic scope" value="Bacteria"/>
</dbReference>
<dbReference type="PRINTS" id="PR00411">
    <property type="entry name" value="PNDRDTASEI"/>
</dbReference>
<organism evidence="2 3">
    <name type="scientific">Hoyosella subflava (strain DSM 45089 / JCM 17490 / NBRC 109087 / DQS3-9A1)</name>
    <name type="common">Amycolicicoccus subflavus</name>
    <dbReference type="NCBI Taxonomy" id="443218"/>
    <lineage>
        <taxon>Bacteria</taxon>
        <taxon>Bacillati</taxon>
        <taxon>Actinomycetota</taxon>
        <taxon>Actinomycetes</taxon>
        <taxon>Mycobacteriales</taxon>
        <taxon>Hoyosellaceae</taxon>
        <taxon>Hoyosella</taxon>
    </lineage>
</organism>
<dbReference type="EMBL" id="CP002786">
    <property type="protein sequence ID" value="AEF38618.1"/>
    <property type="molecule type" value="Genomic_DNA"/>
</dbReference>
<name>F6EEG6_HOYSD</name>
<keyword evidence="1" id="KW-0560">Oxidoreductase</keyword>
<dbReference type="OrthoDB" id="9808049at2"/>
<dbReference type="STRING" id="443218.AS9A_0158"/>
<evidence type="ECO:0000313" key="3">
    <source>
        <dbReference type="Proteomes" id="UP000009235"/>
    </source>
</evidence>
<dbReference type="PANTHER" id="PTHR43539">
    <property type="entry name" value="FLAVIN-BINDING MONOOXYGENASE-LIKE PROTEIN (AFU_ORTHOLOGUE AFUA_4G09220)"/>
    <property type="match status" value="1"/>
</dbReference>
<dbReference type="SUPFAM" id="SSF51905">
    <property type="entry name" value="FAD/NAD(P)-binding domain"/>
    <property type="match status" value="2"/>
</dbReference>
<keyword evidence="2" id="KW-0503">Monooxygenase</keyword>
<dbReference type="Proteomes" id="UP000009235">
    <property type="component" value="Chromosome"/>
</dbReference>
<protein>
    <submittedName>
        <fullName evidence="2">Flavin-containing monooxygenase</fullName>
    </submittedName>
</protein>
<dbReference type="Gene3D" id="3.50.50.60">
    <property type="entry name" value="FAD/NAD(P)-binding domain"/>
    <property type="match status" value="1"/>
</dbReference>
<reference evidence="2 3" key="1">
    <citation type="journal article" date="2011" name="J. Bacteriol.">
        <title>Complete genome sequence of Amycolicicoccus subflavus DQS3-9A1T, an actinomycete isolated from crude oil-polluted soil.</title>
        <authorList>
            <person name="Cai M."/>
            <person name="Chen W.M."/>
            <person name="Nie Y."/>
            <person name="Chi C.Q."/>
            <person name="Wang Y.N."/>
            <person name="Tang Y.Q."/>
            <person name="Li G.Y."/>
            <person name="Wu X.L."/>
        </authorList>
    </citation>
    <scope>NUCLEOTIDE SEQUENCE [LARGE SCALE GENOMIC DNA]</scope>
    <source>
        <strain evidence="3">DSM 45089 / DQS3-9A1</strain>
    </source>
</reference>
<proteinExistence type="predicted"/>
<dbReference type="RefSeq" id="WP_013804970.1">
    <property type="nucleotide sequence ID" value="NC_015564.1"/>
</dbReference>
<dbReference type="InterPro" id="IPR050982">
    <property type="entry name" value="Auxin_biosynth/cation_transpt"/>
</dbReference>
<dbReference type="PANTHER" id="PTHR43539:SF68">
    <property type="entry name" value="FLAVIN-BINDING MONOOXYGENASE-LIKE PROTEIN (AFU_ORTHOLOGUE AFUA_4G09220)"/>
    <property type="match status" value="1"/>
</dbReference>
<evidence type="ECO:0000256" key="1">
    <source>
        <dbReference type="ARBA" id="ARBA00023002"/>
    </source>
</evidence>
<dbReference type="GO" id="GO:0004497">
    <property type="term" value="F:monooxygenase activity"/>
    <property type="evidence" value="ECO:0007669"/>
    <property type="project" value="UniProtKB-KW"/>
</dbReference>
<evidence type="ECO:0000313" key="2">
    <source>
        <dbReference type="EMBL" id="AEF38618.1"/>
    </source>
</evidence>
<dbReference type="GO" id="GO:0050660">
    <property type="term" value="F:flavin adenine dinucleotide binding"/>
    <property type="evidence" value="ECO:0007669"/>
    <property type="project" value="TreeGrafter"/>
</dbReference>
<accession>F6EEG6</accession>
<keyword evidence="3" id="KW-1185">Reference proteome</keyword>
<dbReference type="InterPro" id="IPR036188">
    <property type="entry name" value="FAD/NAD-bd_sf"/>
</dbReference>
<dbReference type="KEGG" id="asd:AS9A_0158"/>
<dbReference type="Pfam" id="PF13738">
    <property type="entry name" value="Pyr_redox_3"/>
    <property type="match status" value="1"/>
</dbReference>
<sequence>MATDRIARGAEQWVQDFAAALASPDGTDLSALFLDESYYRDTGALTWDFHQYEGRSVIEGVLGSVTGDLEPTNFRLAEHWPAPQVVDNGAGPAVEIFFEFDTRSAKAIALMYGVPDENSPYGFRTQSLYTRLEGIHGVDTPAVHPAGYGYTPRHTGENWLEHRERQRAFDERELEVLIVGAGQAGLMTAAYLRYFGVNALVIDKHDRVGDNWRKRYSSLFLHNTINMNHFPMLRFPEHYPQYLPKDVLGEWLETYSRYLDLDVWTSTDFVGGEYDEANKSWSATVVTASGEKRVLHPRHIVLATGGIGGKPNVPNLPGLDKFAGKVMHSSEFHDSDEYQGKSAIVIGMGSSAHDIARDLCNHGAKVTMVQRSPVVINSVEIANSAYAAGYADGVPIELGDIRYGLALINSLRVASSKMAHQIGKEADAELHRGLEAAGVVLGDGHDNSGWLDLFLRTGGGYYLNAGASELIISGDIKVIQADQITTFTEAGAQLADGTTRNADLVLLATGYQNRKVEVAEQFGQEVADRVGDIARLTDEGEWANMWSQTAQRGLWFSGGGIPQVRPGARILALLIKADLLELIPEAYRRDAHLLASQ</sequence>
<gene>
    <name evidence="2" type="ordered locus">AS9A_0158</name>
</gene>
<dbReference type="AlphaFoldDB" id="F6EEG6"/>